<feature type="compositionally biased region" description="Basic and acidic residues" evidence="12">
    <location>
        <begin position="189"/>
        <end position="215"/>
    </location>
</feature>
<dbReference type="EC" id="2.3.1.225" evidence="11"/>
<dbReference type="GO" id="GO:0006612">
    <property type="term" value="P:protein targeting to membrane"/>
    <property type="evidence" value="ECO:0007669"/>
    <property type="project" value="TreeGrafter"/>
</dbReference>
<evidence type="ECO:0000256" key="6">
    <source>
        <dbReference type="ARBA" id="ARBA00023139"/>
    </source>
</evidence>
<feature type="transmembrane region" description="Helical" evidence="11">
    <location>
        <begin position="84"/>
        <end position="106"/>
    </location>
</feature>
<keyword evidence="8 11" id="KW-0012">Acyltransferase</keyword>
<organism evidence="14 15">
    <name type="scientific">Dendrothele bispora (strain CBS 962.96)</name>
    <dbReference type="NCBI Taxonomy" id="1314807"/>
    <lineage>
        <taxon>Eukaryota</taxon>
        <taxon>Fungi</taxon>
        <taxon>Dikarya</taxon>
        <taxon>Basidiomycota</taxon>
        <taxon>Agaricomycotina</taxon>
        <taxon>Agaricomycetes</taxon>
        <taxon>Agaricomycetidae</taxon>
        <taxon>Agaricales</taxon>
        <taxon>Agaricales incertae sedis</taxon>
        <taxon>Dendrothele</taxon>
    </lineage>
</organism>
<evidence type="ECO:0000256" key="9">
    <source>
        <dbReference type="ARBA" id="ARBA00038298"/>
    </source>
</evidence>
<evidence type="ECO:0000256" key="4">
    <source>
        <dbReference type="ARBA" id="ARBA00022989"/>
    </source>
</evidence>
<evidence type="ECO:0000256" key="7">
    <source>
        <dbReference type="ARBA" id="ARBA00023288"/>
    </source>
</evidence>
<keyword evidence="7" id="KW-0449">Lipoprotein</keyword>
<evidence type="ECO:0000256" key="8">
    <source>
        <dbReference type="ARBA" id="ARBA00023315"/>
    </source>
</evidence>
<dbReference type="AlphaFoldDB" id="A0A4S8MMQ0"/>
<evidence type="ECO:0000256" key="12">
    <source>
        <dbReference type="SAM" id="MobiDB-lite"/>
    </source>
</evidence>
<accession>A0A4S8MMQ0</accession>
<dbReference type="GO" id="GO:0016020">
    <property type="term" value="C:membrane"/>
    <property type="evidence" value="ECO:0007669"/>
    <property type="project" value="UniProtKB-SubCell"/>
</dbReference>
<feature type="domain" description="Palmitoyltransferase DHHC" evidence="13">
    <location>
        <begin position="397"/>
        <end position="524"/>
    </location>
</feature>
<feature type="transmembrane region" description="Helical" evidence="11">
    <location>
        <begin position="488"/>
        <end position="506"/>
    </location>
</feature>
<dbReference type="Pfam" id="PF01529">
    <property type="entry name" value="DHHC"/>
    <property type="match status" value="1"/>
</dbReference>
<evidence type="ECO:0000256" key="10">
    <source>
        <dbReference type="ARBA" id="ARBA00048048"/>
    </source>
</evidence>
<dbReference type="Proteomes" id="UP000297245">
    <property type="component" value="Unassembled WGS sequence"/>
</dbReference>
<dbReference type="PANTHER" id="PTHR22883:SF23">
    <property type="entry name" value="PALMITOYLTRANSFERASE ZDHHC6"/>
    <property type="match status" value="1"/>
</dbReference>
<comment type="subcellular location">
    <subcellularLocation>
        <location evidence="1">Membrane</location>
        <topology evidence="1">Multi-pass membrane protein</topology>
    </subcellularLocation>
</comment>
<feature type="transmembrane region" description="Helical" evidence="11">
    <location>
        <begin position="447"/>
        <end position="468"/>
    </location>
</feature>
<keyword evidence="3 11" id="KW-0812">Transmembrane</keyword>
<sequence>MPSAKLSTTSTTANVTTATTGLNNNDPKPPASVVAAKTTTKAQEPNDNNNNNLQLCRVVSEAKYKARSNRINRTKPQAWIVRKLMVFVTLGIIGYTGYVYIGRFAIGILSHGAHGDGMRRSVGKGAGIAMLVIFCILYAWMLWAYAKVITTSPGFAKDYVEKTPPPAFSGRTGNFNGPNIIPLPPSSYLDHDHLEDEGPTHMDGNGHYDHDHDVDSIGGPSYEDMTRSSFSDAHGRHSNQAARARTRSSLSYSGYNNNNYISQERERERERNLPSGGVEDRDTEAGVLNALPRPNVAVLATVVGGGGGSGGDHHQTLNTSLTPPAPAAQPGSTLPSSQPKPNLNLNPNADSQQLSRSLPFSVRLQAREAQRLARDLEKARRHNIARRPPNVPVLLPEHRYCARDGFVKPYRAHHCRSCGTCVLRYDHHCPWIGQCVGARNHKFFINFNFATSIFTAYTFATLLAFTVVQSTASSFDDLGAKSLDVQEIVIIALAALFFIFTLGLLVSHLHFLSLSQTTVESLQHRTLTEREDRVLADVFGVCSPSGFRSKTRVKRSWDEEWGRIGKEGNLWWTGSRLAGLEETMGTVRRTEGNWWGWMSWVLPVDKKENLVGLWYEPNPRFDKEGRWRPRNEWPEELR</sequence>
<feature type="region of interest" description="Disordered" evidence="12">
    <location>
        <begin position="1"/>
        <end position="51"/>
    </location>
</feature>
<dbReference type="InterPro" id="IPR039859">
    <property type="entry name" value="PFA4/ZDH16/20/ERF2-like"/>
</dbReference>
<comment type="domain">
    <text evidence="11">The DHHC domain is required for palmitoyltransferase activity.</text>
</comment>
<evidence type="ECO:0000256" key="1">
    <source>
        <dbReference type="ARBA" id="ARBA00004141"/>
    </source>
</evidence>
<dbReference type="GO" id="GO:0005783">
    <property type="term" value="C:endoplasmic reticulum"/>
    <property type="evidence" value="ECO:0007669"/>
    <property type="project" value="TreeGrafter"/>
</dbReference>
<comment type="catalytic activity">
    <reaction evidence="10 11">
        <text>L-cysteinyl-[protein] + hexadecanoyl-CoA = S-hexadecanoyl-L-cysteinyl-[protein] + CoA</text>
        <dbReference type="Rhea" id="RHEA:36683"/>
        <dbReference type="Rhea" id="RHEA-COMP:10131"/>
        <dbReference type="Rhea" id="RHEA-COMP:11032"/>
        <dbReference type="ChEBI" id="CHEBI:29950"/>
        <dbReference type="ChEBI" id="CHEBI:57287"/>
        <dbReference type="ChEBI" id="CHEBI:57379"/>
        <dbReference type="ChEBI" id="CHEBI:74151"/>
        <dbReference type="EC" id="2.3.1.225"/>
    </reaction>
</comment>
<keyword evidence="6" id="KW-0564">Palmitate</keyword>
<dbReference type="PROSITE" id="PS50216">
    <property type="entry name" value="DHHC"/>
    <property type="match status" value="1"/>
</dbReference>
<dbReference type="OrthoDB" id="1436450at2759"/>
<keyword evidence="15" id="KW-1185">Reference proteome</keyword>
<dbReference type="GO" id="GO:0005794">
    <property type="term" value="C:Golgi apparatus"/>
    <property type="evidence" value="ECO:0007669"/>
    <property type="project" value="TreeGrafter"/>
</dbReference>
<protein>
    <recommendedName>
        <fullName evidence="11">Palmitoyltransferase</fullName>
        <ecNumber evidence="11">2.3.1.225</ecNumber>
    </recommendedName>
</protein>
<feature type="compositionally biased region" description="Polar residues" evidence="12">
    <location>
        <begin position="330"/>
        <end position="352"/>
    </location>
</feature>
<feature type="region of interest" description="Disordered" evidence="12">
    <location>
        <begin position="302"/>
        <end position="352"/>
    </location>
</feature>
<evidence type="ECO:0000259" key="13">
    <source>
        <dbReference type="Pfam" id="PF01529"/>
    </source>
</evidence>
<evidence type="ECO:0000313" key="14">
    <source>
        <dbReference type="EMBL" id="THV03544.1"/>
    </source>
</evidence>
<feature type="compositionally biased region" description="Low complexity" evidence="12">
    <location>
        <begin position="1"/>
        <end position="25"/>
    </location>
</feature>
<reference evidence="14 15" key="1">
    <citation type="journal article" date="2019" name="Nat. Ecol. Evol.">
        <title>Megaphylogeny resolves global patterns of mushroom evolution.</title>
        <authorList>
            <person name="Varga T."/>
            <person name="Krizsan K."/>
            <person name="Foldi C."/>
            <person name="Dima B."/>
            <person name="Sanchez-Garcia M."/>
            <person name="Sanchez-Ramirez S."/>
            <person name="Szollosi G.J."/>
            <person name="Szarkandi J.G."/>
            <person name="Papp V."/>
            <person name="Albert L."/>
            <person name="Andreopoulos W."/>
            <person name="Angelini C."/>
            <person name="Antonin V."/>
            <person name="Barry K.W."/>
            <person name="Bougher N.L."/>
            <person name="Buchanan P."/>
            <person name="Buyck B."/>
            <person name="Bense V."/>
            <person name="Catcheside P."/>
            <person name="Chovatia M."/>
            <person name="Cooper J."/>
            <person name="Damon W."/>
            <person name="Desjardin D."/>
            <person name="Finy P."/>
            <person name="Geml J."/>
            <person name="Haridas S."/>
            <person name="Hughes K."/>
            <person name="Justo A."/>
            <person name="Karasinski D."/>
            <person name="Kautmanova I."/>
            <person name="Kiss B."/>
            <person name="Kocsube S."/>
            <person name="Kotiranta H."/>
            <person name="LaButti K.M."/>
            <person name="Lechner B.E."/>
            <person name="Liimatainen K."/>
            <person name="Lipzen A."/>
            <person name="Lukacs Z."/>
            <person name="Mihaltcheva S."/>
            <person name="Morgado L.N."/>
            <person name="Niskanen T."/>
            <person name="Noordeloos M.E."/>
            <person name="Ohm R.A."/>
            <person name="Ortiz-Santana B."/>
            <person name="Ovrebo C."/>
            <person name="Racz N."/>
            <person name="Riley R."/>
            <person name="Savchenko A."/>
            <person name="Shiryaev A."/>
            <person name="Soop K."/>
            <person name="Spirin V."/>
            <person name="Szebenyi C."/>
            <person name="Tomsovsky M."/>
            <person name="Tulloss R.E."/>
            <person name="Uehling J."/>
            <person name="Grigoriev I.V."/>
            <person name="Vagvolgyi C."/>
            <person name="Papp T."/>
            <person name="Martin F.M."/>
            <person name="Miettinen O."/>
            <person name="Hibbett D.S."/>
            <person name="Nagy L.G."/>
        </authorList>
    </citation>
    <scope>NUCLEOTIDE SEQUENCE [LARGE SCALE GENOMIC DNA]</scope>
    <source>
        <strain evidence="14 15">CBS 962.96</strain>
    </source>
</reference>
<comment type="similarity">
    <text evidence="9">Belongs to the DHHC palmitoyltransferase family. PFA5 subfamily.</text>
</comment>
<feature type="compositionally biased region" description="Low complexity" evidence="12">
    <location>
        <begin position="33"/>
        <end position="51"/>
    </location>
</feature>
<dbReference type="EMBL" id="ML179066">
    <property type="protein sequence ID" value="THV03544.1"/>
    <property type="molecule type" value="Genomic_DNA"/>
</dbReference>
<evidence type="ECO:0000256" key="2">
    <source>
        <dbReference type="ARBA" id="ARBA00022679"/>
    </source>
</evidence>
<proteinExistence type="inferred from homology"/>
<dbReference type="GO" id="GO:0019706">
    <property type="term" value="F:protein-cysteine S-palmitoyltransferase activity"/>
    <property type="evidence" value="ECO:0007669"/>
    <property type="project" value="UniProtKB-EC"/>
</dbReference>
<feature type="compositionally biased region" description="Basic and acidic residues" evidence="12">
    <location>
        <begin position="263"/>
        <end position="281"/>
    </location>
</feature>
<dbReference type="InterPro" id="IPR001594">
    <property type="entry name" value="Palmitoyltrfase_DHHC"/>
</dbReference>
<evidence type="ECO:0000256" key="11">
    <source>
        <dbReference type="RuleBase" id="RU079119"/>
    </source>
</evidence>
<evidence type="ECO:0000256" key="3">
    <source>
        <dbReference type="ARBA" id="ARBA00022692"/>
    </source>
</evidence>
<keyword evidence="2 11" id="KW-0808">Transferase</keyword>
<keyword evidence="4 11" id="KW-1133">Transmembrane helix</keyword>
<feature type="region of interest" description="Disordered" evidence="12">
    <location>
        <begin position="186"/>
        <end position="281"/>
    </location>
</feature>
<name>A0A4S8MMQ0_DENBC</name>
<evidence type="ECO:0000256" key="5">
    <source>
        <dbReference type="ARBA" id="ARBA00023136"/>
    </source>
</evidence>
<gene>
    <name evidence="14" type="ORF">K435DRAFT_747816</name>
</gene>
<dbReference type="PANTHER" id="PTHR22883">
    <property type="entry name" value="ZINC FINGER DHHC DOMAIN CONTAINING PROTEIN"/>
    <property type="match status" value="1"/>
</dbReference>
<keyword evidence="5 11" id="KW-0472">Membrane</keyword>
<feature type="transmembrane region" description="Helical" evidence="11">
    <location>
        <begin position="126"/>
        <end position="146"/>
    </location>
</feature>
<evidence type="ECO:0000313" key="15">
    <source>
        <dbReference type="Proteomes" id="UP000297245"/>
    </source>
</evidence>
<feature type="compositionally biased region" description="Low complexity" evidence="12">
    <location>
        <begin position="248"/>
        <end position="260"/>
    </location>
</feature>